<dbReference type="EMBL" id="CAICTM010000021">
    <property type="protein sequence ID" value="CAB9497534.1"/>
    <property type="molecule type" value="Genomic_DNA"/>
</dbReference>
<dbReference type="AlphaFoldDB" id="A0A9N8DB61"/>
<gene>
    <name evidence="3" type="ORF">SEMRO_21_G014810.1</name>
</gene>
<evidence type="ECO:0000313" key="3">
    <source>
        <dbReference type="EMBL" id="CAB9497534.1"/>
    </source>
</evidence>
<name>A0A9N8DB61_9STRA</name>
<accession>A0A9N8DB61</accession>
<reference evidence="3" key="1">
    <citation type="submission" date="2020-06" db="EMBL/GenBank/DDBJ databases">
        <authorList>
            <consortium name="Plant Systems Biology data submission"/>
        </authorList>
    </citation>
    <scope>NUCLEOTIDE SEQUENCE</scope>
    <source>
        <strain evidence="3">D6</strain>
    </source>
</reference>
<evidence type="ECO:0000256" key="1">
    <source>
        <dbReference type="SAM" id="MobiDB-lite"/>
    </source>
</evidence>
<sequence>MPLKKMVPLIDLTKHESVESLGAGDPQDPEQPPLMPEPPMAERRRSVQFTIEEREAMTKDENGPCCTKFRIWLMLVILLIVGTVTFWVVCVNGSCTEEEHKQEHHHELDCGYEWCS</sequence>
<feature type="transmembrane region" description="Helical" evidence="2">
    <location>
        <begin position="69"/>
        <end position="89"/>
    </location>
</feature>
<keyword evidence="2" id="KW-0472">Membrane</keyword>
<keyword evidence="2" id="KW-1133">Transmembrane helix</keyword>
<feature type="region of interest" description="Disordered" evidence="1">
    <location>
        <begin position="17"/>
        <end position="41"/>
    </location>
</feature>
<keyword evidence="2" id="KW-0812">Transmembrane</keyword>
<feature type="compositionally biased region" description="Pro residues" evidence="1">
    <location>
        <begin position="29"/>
        <end position="39"/>
    </location>
</feature>
<organism evidence="3 4">
    <name type="scientific">Seminavis robusta</name>
    <dbReference type="NCBI Taxonomy" id="568900"/>
    <lineage>
        <taxon>Eukaryota</taxon>
        <taxon>Sar</taxon>
        <taxon>Stramenopiles</taxon>
        <taxon>Ochrophyta</taxon>
        <taxon>Bacillariophyta</taxon>
        <taxon>Bacillariophyceae</taxon>
        <taxon>Bacillariophycidae</taxon>
        <taxon>Naviculales</taxon>
        <taxon>Naviculaceae</taxon>
        <taxon>Seminavis</taxon>
    </lineage>
</organism>
<comment type="caution">
    <text evidence="3">The sequence shown here is derived from an EMBL/GenBank/DDBJ whole genome shotgun (WGS) entry which is preliminary data.</text>
</comment>
<evidence type="ECO:0000256" key="2">
    <source>
        <dbReference type="SAM" id="Phobius"/>
    </source>
</evidence>
<dbReference type="Proteomes" id="UP001153069">
    <property type="component" value="Unassembled WGS sequence"/>
</dbReference>
<protein>
    <submittedName>
        <fullName evidence="3">Uncharacterized protein</fullName>
    </submittedName>
</protein>
<proteinExistence type="predicted"/>
<evidence type="ECO:0000313" key="4">
    <source>
        <dbReference type="Proteomes" id="UP001153069"/>
    </source>
</evidence>
<keyword evidence="4" id="KW-1185">Reference proteome</keyword>